<dbReference type="GO" id="GO:0000139">
    <property type="term" value="C:Golgi membrane"/>
    <property type="evidence" value="ECO:0007669"/>
    <property type="project" value="UniProtKB-SubCell"/>
</dbReference>
<keyword evidence="4" id="KW-0808">Transferase</keyword>
<dbReference type="Proteomes" id="UP000663836">
    <property type="component" value="Unassembled WGS sequence"/>
</dbReference>
<dbReference type="InterPro" id="IPR029044">
    <property type="entry name" value="Nucleotide-diphossugar_trans"/>
</dbReference>
<reference evidence="12" key="1">
    <citation type="submission" date="2021-02" db="EMBL/GenBank/DDBJ databases">
        <authorList>
            <person name="Nowell W R."/>
        </authorList>
    </citation>
    <scope>NUCLEOTIDE SEQUENCE</scope>
</reference>
<evidence type="ECO:0000256" key="5">
    <source>
        <dbReference type="ARBA" id="ARBA00022692"/>
    </source>
</evidence>
<evidence type="ECO:0000256" key="7">
    <source>
        <dbReference type="ARBA" id="ARBA00022989"/>
    </source>
</evidence>
<evidence type="ECO:0000256" key="1">
    <source>
        <dbReference type="ARBA" id="ARBA00004394"/>
    </source>
</evidence>
<dbReference type="SUPFAM" id="SSF53448">
    <property type="entry name" value="Nucleotide-diphospho-sugar transferases"/>
    <property type="match status" value="1"/>
</dbReference>
<evidence type="ECO:0000313" key="13">
    <source>
        <dbReference type="Proteomes" id="UP000663836"/>
    </source>
</evidence>
<evidence type="ECO:0000256" key="4">
    <source>
        <dbReference type="ARBA" id="ARBA00022679"/>
    </source>
</evidence>
<keyword evidence="9" id="KW-0472">Membrane</keyword>
<comment type="similarity">
    <text evidence="3">Belongs to the MNN1/MNT family.</text>
</comment>
<feature type="region of interest" description="Disordered" evidence="11">
    <location>
        <begin position="224"/>
        <end position="247"/>
    </location>
</feature>
<dbReference type="PANTHER" id="PTHR31646">
    <property type="entry name" value="ALPHA-1,2-MANNOSYLTRANSFERASE MNN2"/>
    <property type="match status" value="1"/>
</dbReference>
<feature type="non-terminal residue" evidence="12">
    <location>
        <position position="1"/>
    </location>
</feature>
<evidence type="ECO:0000313" key="12">
    <source>
        <dbReference type="EMBL" id="CAF4059279.1"/>
    </source>
</evidence>
<dbReference type="InterPro" id="IPR022751">
    <property type="entry name" value="Alpha_mannosyltransferase"/>
</dbReference>
<sequence>MYDNISSECNKIQRLSEAQRKTFLAISKLLIALREQLVSYPNEYFHGRGKYYKPAAILSAAFAEVLFLDSDSYIVRDPENLFVSDPMYLKFGALFYPDAFKSRQHPSLRKLFNTSCGEHEYELDSAAILVDKKRVWKGLYMTKLMNDNYELFYKHVSGGDKDTFRFGFRYVNVKYYIVMIPCSVSYANGDVMCYFCSNCPYPFNAKLTSVTIVRGTTGFCARKSYSSDPSAPNSRGPAEPGLCNWTG</sequence>
<evidence type="ECO:0000256" key="2">
    <source>
        <dbReference type="ARBA" id="ARBA00004606"/>
    </source>
</evidence>
<dbReference type="GO" id="GO:0046354">
    <property type="term" value="P:mannan biosynthetic process"/>
    <property type="evidence" value="ECO:0007669"/>
    <property type="project" value="TreeGrafter"/>
</dbReference>
<proteinExistence type="inferred from homology"/>
<name>A0A819T1F9_9BILA</name>
<keyword evidence="7" id="KW-1133">Transmembrane helix</keyword>
<evidence type="ECO:0000256" key="3">
    <source>
        <dbReference type="ARBA" id="ARBA00009105"/>
    </source>
</evidence>
<organism evidence="12 13">
    <name type="scientific">Rotaria sordida</name>
    <dbReference type="NCBI Taxonomy" id="392033"/>
    <lineage>
        <taxon>Eukaryota</taxon>
        <taxon>Metazoa</taxon>
        <taxon>Spiralia</taxon>
        <taxon>Gnathifera</taxon>
        <taxon>Rotifera</taxon>
        <taxon>Eurotatoria</taxon>
        <taxon>Bdelloidea</taxon>
        <taxon>Philodinida</taxon>
        <taxon>Philodinidae</taxon>
        <taxon>Rotaria</taxon>
    </lineage>
</organism>
<protein>
    <submittedName>
        <fullName evidence="12">Uncharacterized protein</fullName>
    </submittedName>
</protein>
<feature type="compositionally biased region" description="Polar residues" evidence="11">
    <location>
        <begin position="224"/>
        <end position="233"/>
    </location>
</feature>
<dbReference type="GO" id="GO:0000026">
    <property type="term" value="F:alpha-1,2-mannosyltransferase activity"/>
    <property type="evidence" value="ECO:0007669"/>
    <property type="project" value="TreeGrafter"/>
</dbReference>
<comment type="caution">
    <text evidence="12">The sequence shown here is derived from an EMBL/GenBank/DDBJ whole genome shotgun (WGS) entry which is preliminary data.</text>
</comment>
<evidence type="ECO:0000256" key="11">
    <source>
        <dbReference type="SAM" id="MobiDB-lite"/>
    </source>
</evidence>
<accession>A0A819T1F9</accession>
<keyword evidence="6" id="KW-0735">Signal-anchor</keyword>
<keyword evidence="8" id="KW-0333">Golgi apparatus</keyword>
<dbReference type="AlphaFoldDB" id="A0A819T1F9"/>
<dbReference type="Pfam" id="PF11051">
    <property type="entry name" value="Mannosyl_trans3"/>
    <property type="match status" value="2"/>
</dbReference>
<dbReference type="EMBL" id="CAJOBD010006377">
    <property type="protein sequence ID" value="CAF4059279.1"/>
    <property type="molecule type" value="Genomic_DNA"/>
</dbReference>
<evidence type="ECO:0000256" key="10">
    <source>
        <dbReference type="ARBA" id="ARBA00037847"/>
    </source>
</evidence>
<evidence type="ECO:0000256" key="6">
    <source>
        <dbReference type="ARBA" id="ARBA00022968"/>
    </source>
</evidence>
<evidence type="ECO:0000256" key="8">
    <source>
        <dbReference type="ARBA" id="ARBA00023034"/>
    </source>
</evidence>
<evidence type="ECO:0000256" key="9">
    <source>
        <dbReference type="ARBA" id="ARBA00023136"/>
    </source>
</evidence>
<comment type="subcellular location">
    <subcellularLocation>
        <location evidence="10">Endomembrane system</location>
        <topology evidence="10">Single-pass membrane protein</topology>
    </subcellularLocation>
    <subcellularLocation>
        <location evidence="1">Golgi apparatus membrane</location>
    </subcellularLocation>
    <subcellularLocation>
        <location evidence="2">Membrane</location>
        <topology evidence="2">Single-pass type II membrane protein</topology>
    </subcellularLocation>
</comment>
<gene>
    <name evidence="12" type="ORF">JBS370_LOCUS29496</name>
</gene>
<keyword evidence="5" id="KW-0812">Transmembrane</keyword>
<dbReference type="PANTHER" id="PTHR31646:SF1">
    <property type="entry name" value="ALPHA-1,2-MANNOSYLTRANSFERASE MNN2"/>
    <property type="match status" value="1"/>
</dbReference>